<reference evidence="10 11" key="1">
    <citation type="journal article" date="2015" name="Front. Microbiol.">
        <title>Genome sequence of the plant growth promoting endophytic yeast Rhodotorula graminis WP1.</title>
        <authorList>
            <person name="Firrincieli A."/>
            <person name="Otillar R."/>
            <person name="Salamov A."/>
            <person name="Schmutz J."/>
            <person name="Khan Z."/>
            <person name="Redman R.S."/>
            <person name="Fleck N.D."/>
            <person name="Lindquist E."/>
            <person name="Grigoriev I.V."/>
            <person name="Doty S.L."/>
        </authorList>
    </citation>
    <scope>NUCLEOTIDE SEQUENCE [LARGE SCALE GENOMIC DNA]</scope>
    <source>
        <strain evidence="10 11">WP1</strain>
    </source>
</reference>
<accession>A0A0P9ISN6</accession>
<protein>
    <recommendedName>
        <fullName evidence="8">Nickel/cobalt efflux system</fullName>
    </recommendedName>
</protein>
<dbReference type="GO" id="GO:0005886">
    <property type="term" value="C:plasma membrane"/>
    <property type="evidence" value="ECO:0007669"/>
    <property type="project" value="UniProtKB-SubCell"/>
</dbReference>
<evidence type="ECO:0000313" key="11">
    <source>
        <dbReference type="Proteomes" id="UP000053890"/>
    </source>
</evidence>
<dbReference type="RefSeq" id="XP_018268473.1">
    <property type="nucleotide sequence ID" value="XM_018418070.1"/>
</dbReference>
<feature type="transmembrane region" description="Helical" evidence="8">
    <location>
        <begin position="293"/>
        <end position="314"/>
    </location>
</feature>
<organism evidence="10 11">
    <name type="scientific">Rhodotorula graminis (strain WP1)</name>
    <dbReference type="NCBI Taxonomy" id="578459"/>
    <lineage>
        <taxon>Eukaryota</taxon>
        <taxon>Fungi</taxon>
        <taxon>Dikarya</taxon>
        <taxon>Basidiomycota</taxon>
        <taxon>Pucciniomycotina</taxon>
        <taxon>Microbotryomycetes</taxon>
        <taxon>Sporidiobolales</taxon>
        <taxon>Sporidiobolaceae</taxon>
        <taxon>Rhodotorula</taxon>
    </lineage>
</organism>
<keyword evidence="4" id="KW-0533">Nickel</keyword>
<keyword evidence="5 8" id="KW-0812">Transmembrane</keyword>
<dbReference type="GO" id="GO:0015099">
    <property type="term" value="F:nickel cation transmembrane transporter activity"/>
    <property type="evidence" value="ECO:0007669"/>
    <property type="project" value="UniProtKB-UniRule"/>
</dbReference>
<dbReference type="STRING" id="578459.A0A0P9ISN6"/>
<feature type="transmembrane region" description="Helical" evidence="8">
    <location>
        <begin position="102"/>
        <end position="130"/>
    </location>
</feature>
<evidence type="ECO:0000256" key="3">
    <source>
        <dbReference type="ARBA" id="ARBA00022448"/>
    </source>
</evidence>
<evidence type="ECO:0000256" key="7">
    <source>
        <dbReference type="ARBA" id="ARBA00023136"/>
    </source>
</evidence>
<sequence length="495" mass="52776">MAISPPPPSSTTAKPARKCAVPRPTYRLTLLGRCLALLAGELVANAAVWTAAACVFTGDKRGVLSLCVVAWTLGLRHGLDMDHIVAVDTTTRALVAQGQRPVTVGLFFSLGHSTIVFAMTVAIIITVRAIDKLPDISSVGGVIGVSVSASFLFLLAVVNAVMLWQTLRMARRRKRLRAAAATTTSIPVEGAPLAPQDSDLALAKKVSGDSSRADDEEAAARPDERVDGMVELPATTCVGRIGRPLFRIIDRPWKMYPVGLLFGLGFDTASSISLLGVSALAGSGDNRIPPGQIIILPLLFMAAMTAVDSADSVFMLMAYTVPQRTAAAEAGLLVEKGGDSPAASAALEGGAASSRRWYDPRGWVLFERRPSAEEEQVELRDAAERARMPPQADEDKLLNISVVLTVISIVVALLISITEFMGLAVEKCASCAEAAENDPGLSGRWWRFWSNVNDNSQFLGVGVIGVFVVAFGGWAAVHFVSRRRARRAGKRRAFD</sequence>
<evidence type="ECO:0000313" key="10">
    <source>
        <dbReference type="EMBL" id="KPV72424.1"/>
    </source>
</evidence>
<evidence type="ECO:0000256" key="2">
    <source>
        <dbReference type="ARBA" id="ARBA00010892"/>
    </source>
</evidence>
<name>A0A0P9ISN6_RHOGW</name>
<dbReference type="EMBL" id="KQ474087">
    <property type="protein sequence ID" value="KPV72424.1"/>
    <property type="molecule type" value="Genomic_DNA"/>
</dbReference>
<evidence type="ECO:0000256" key="8">
    <source>
        <dbReference type="RuleBase" id="RU362101"/>
    </source>
</evidence>
<evidence type="ECO:0000256" key="6">
    <source>
        <dbReference type="ARBA" id="ARBA00022989"/>
    </source>
</evidence>
<evidence type="ECO:0000256" key="4">
    <source>
        <dbReference type="ARBA" id="ARBA00022596"/>
    </source>
</evidence>
<keyword evidence="6 8" id="KW-1133">Transmembrane helix</keyword>
<feature type="transmembrane region" description="Helical" evidence="8">
    <location>
        <begin position="256"/>
        <end position="281"/>
    </location>
</feature>
<comment type="similarity">
    <text evidence="2 8">Belongs to the NiCoT transporter (TC 2.A.52) family.</text>
</comment>
<dbReference type="OrthoDB" id="5197598at2759"/>
<keyword evidence="11" id="KW-1185">Reference proteome</keyword>
<evidence type="ECO:0000256" key="1">
    <source>
        <dbReference type="ARBA" id="ARBA00004127"/>
    </source>
</evidence>
<dbReference type="GO" id="GO:0012505">
    <property type="term" value="C:endomembrane system"/>
    <property type="evidence" value="ECO:0007669"/>
    <property type="project" value="UniProtKB-SubCell"/>
</dbReference>
<dbReference type="InterPro" id="IPR004688">
    <property type="entry name" value="Ni/Co_transpt"/>
</dbReference>
<dbReference type="PANTHER" id="PTHR31611:SF0">
    <property type="entry name" value="HIGH-AFFINITY NICKEL TRANSPORT PROTEIN NIC1"/>
    <property type="match status" value="1"/>
</dbReference>
<proteinExistence type="inferred from homology"/>
<dbReference type="AlphaFoldDB" id="A0A0P9ISN6"/>
<keyword evidence="3 8" id="KW-0813">Transport</keyword>
<comment type="subcellular location">
    <subcellularLocation>
        <location evidence="8">Cell membrane</location>
        <topology evidence="8">Multi-pass membrane protein</topology>
    </subcellularLocation>
    <subcellularLocation>
        <location evidence="1">Endomembrane system</location>
        <topology evidence="1">Multi-pass membrane protein</topology>
    </subcellularLocation>
</comment>
<dbReference type="InterPro" id="IPR011541">
    <property type="entry name" value="Ni/Co_transpt_high_affinity"/>
</dbReference>
<dbReference type="Pfam" id="PF03824">
    <property type="entry name" value="NicO"/>
    <property type="match status" value="2"/>
</dbReference>
<feature type="transmembrane region" description="Helical" evidence="8">
    <location>
        <begin position="397"/>
        <end position="417"/>
    </location>
</feature>
<keyword evidence="7 8" id="KW-0472">Membrane</keyword>
<feature type="transmembrane region" description="Helical" evidence="8">
    <location>
        <begin position="142"/>
        <end position="167"/>
    </location>
</feature>
<evidence type="ECO:0000256" key="9">
    <source>
        <dbReference type="SAM" id="MobiDB-lite"/>
    </source>
</evidence>
<dbReference type="Proteomes" id="UP000053890">
    <property type="component" value="Unassembled WGS sequence"/>
</dbReference>
<feature type="transmembrane region" description="Helical" evidence="8">
    <location>
        <begin position="458"/>
        <end position="481"/>
    </location>
</feature>
<gene>
    <name evidence="10" type="ORF">RHOBADRAFT_55890</name>
</gene>
<dbReference type="PANTHER" id="PTHR31611">
    <property type="entry name" value="HIGH-AFFINITY NICKEL TRANSPORT PROTEIN NIC1"/>
    <property type="match status" value="1"/>
</dbReference>
<feature type="region of interest" description="Disordered" evidence="9">
    <location>
        <begin position="205"/>
        <end position="224"/>
    </location>
</feature>
<dbReference type="OMA" id="WRGWAKA"/>
<evidence type="ECO:0000256" key="5">
    <source>
        <dbReference type="ARBA" id="ARBA00022692"/>
    </source>
</evidence>
<dbReference type="GeneID" id="28978518"/>